<evidence type="ECO:0000313" key="2">
    <source>
        <dbReference type="EMBL" id="OLP99059.1"/>
    </source>
</evidence>
<evidence type="ECO:0000313" key="3">
    <source>
        <dbReference type="Proteomes" id="UP000186817"/>
    </source>
</evidence>
<comment type="caution">
    <text evidence="2">The sequence shown here is derived from an EMBL/GenBank/DDBJ whole genome shotgun (WGS) entry which is preliminary data.</text>
</comment>
<dbReference type="AlphaFoldDB" id="A0A1Q9DV49"/>
<proteinExistence type="predicted"/>
<keyword evidence="1" id="KW-0472">Membrane</keyword>
<organism evidence="2 3">
    <name type="scientific">Symbiodinium microadriaticum</name>
    <name type="common">Dinoflagellate</name>
    <name type="synonym">Zooxanthella microadriatica</name>
    <dbReference type="NCBI Taxonomy" id="2951"/>
    <lineage>
        <taxon>Eukaryota</taxon>
        <taxon>Sar</taxon>
        <taxon>Alveolata</taxon>
        <taxon>Dinophyceae</taxon>
        <taxon>Suessiales</taxon>
        <taxon>Symbiodiniaceae</taxon>
        <taxon>Symbiodinium</taxon>
    </lineage>
</organism>
<dbReference type="EMBL" id="LSRX01000375">
    <property type="protein sequence ID" value="OLP99059.1"/>
    <property type="molecule type" value="Genomic_DNA"/>
</dbReference>
<name>A0A1Q9DV49_SYMMI</name>
<keyword evidence="1" id="KW-0812">Transmembrane</keyword>
<sequence length="94" mass="10330">MAPRLLSWNQQVSLVQAGVIVLAMLFLICANAAALLFLQSYEAWQQSIDDRWGFLVQPEPNAEGAAVAAVWLGEFGTVRVSRQRPAHAAVIPRK</sequence>
<dbReference type="Proteomes" id="UP000186817">
    <property type="component" value="Unassembled WGS sequence"/>
</dbReference>
<evidence type="ECO:0000256" key="1">
    <source>
        <dbReference type="SAM" id="Phobius"/>
    </source>
</evidence>
<feature type="transmembrane region" description="Helical" evidence="1">
    <location>
        <begin position="12"/>
        <end position="38"/>
    </location>
</feature>
<gene>
    <name evidence="2" type="ORF">AK812_SmicGene18421</name>
</gene>
<reference evidence="2 3" key="1">
    <citation type="submission" date="2016-02" db="EMBL/GenBank/DDBJ databases">
        <title>Genome analysis of coral dinoflagellate symbionts highlights evolutionary adaptations to a symbiotic lifestyle.</title>
        <authorList>
            <person name="Aranda M."/>
            <person name="Li Y."/>
            <person name="Liew Y.J."/>
            <person name="Baumgarten S."/>
            <person name="Simakov O."/>
            <person name="Wilson M."/>
            <person name="Piel J."/>
            <person name="Ashoor H."/>
            <person name="Bougouffa S."/>
            <person name="Bajic V.B."/>
            <person name="Ryu T."/>
            <person name="Ravasi T."/>
            <person name="Bayer T."/>
            <person name="Micklem G."/>
            <person name="Kim H."/>
            <person name="Bhak J."/>
            <person name="Lajeunesse T.C."/>
            <person name="Voolstra C.R."/>
        </authorList>
    </citation>
    <scope>NUCLEOTIDE SEQUENCE [LARGE SCALE GENOMIC DNA]</scope>
    <source>
        <strain evidence="2 3">CCMP2467</strain>
    </source>
</reference>
<keyword evidence="3" id="KW-1185">Reference proteome</keyword>
<protein>
    <submittedName>
        <fullName evidence="2">Uncharacterized protein</fullName>
    </submittedName>
</protein>
<dbReference type="OrthoDB" id="10350170at2759"/>
<keyword evidence="1" id="KW-1133">Transmembrane helix</keyword>
<accession>A0A1Q9DV49</accession>